<accession>A0A673IHK2</accession>
<sequence length="287" mass="33397">FEEQLKKITTSREKEVVICGDGRCDSPGHCAKYCIYTFIDVENQKVADFKVISCTQVSSSNAMEIRGFKLHPSFNEGLYHFHQQKNTMNLTHGMWQKECQKLAIVAKRKECGGLGEWIPSIVNHLWWSAQTCEGNAEVLKEKWVSVIHHVTNRHDWPGNRHYHKCSHEPFDQLSERTKLWLSPGSEAHKALVRAVKDKRLLKDLDHLMKCIHTTTLEVCLVINSVTEVASKNNFVLFFTHNLIFCKYLFQVYSMYLKYLPKRTQRNVLLKQLSFFSTTIQPFESLFV</sequence>
<dbReference type="PANTHER" id="PTHR31751">
    <property type="entry name" value="SI:CH211-108C17.2-RELATED-RELATED"/>
    <property type="match status" value="1"/>
</dbReference>
<evidence type="ECO:0000313" key="2">
    <source>
        <dbReference type="Proteomes" id="UP000472270"/>
    </source>
</evidence>
<organism evidence="1 2">
    <name type="scientific">Sinocyclocheilus rhinocerous</name>
    <dbReference type="NCBI Taxonomy" id="307959"/>
    <lineage>
        <taxon>Eukaryota</taxon>
        <taxon>Metazoa</taxon>
        <taxon>Chordata</taxon>
        <taxon>Craniata</taxon>
        <taxon>Vertebrata</taxon>
        <taxon>Euteleostomi</taxon>
        <taxon>Actinopterygii</taxon>
        <taxon>Neopterygii</taxon>
        <taxon>Teleostei</taxon>
        <taxon>Ostariophysi</taxon>
        <taxon>Cypriniformes</taxon>
        <taxon>Cyprinidae</taxon>
        <taxon>Cyprininae</taxon>
        <taxon>Sinocyclocheilus</taxon>
    </lineage>
</organism>
<proteinExistence type="predicted"/>
<keyword evidence="2" id="KW-1185">Reference proteome</keyword>
<dbReference type="Ensembl" id="ENSSRHT00000040199.1">
    <property type="protein sequence ID" value="ENSSRHP00000039086.1"/>
    <property type="gene ID" value="ENSSRHG00000019903.1"/>
</dbReference>
<dbReference type="Proteomes" id="UP000472270">
    <property type="component" value="Unassembled WGS sequence"/>
</dbReference>
<dbReference type="PANTHER" id="PTHR31751:SF42">
    <property type="entry name" value="PROTEIN CBG10204"/>
    <property type="match status" value="1"/>
</dbReference>
<name>A0A673IHK2_9TELE</name>
<evidence type="ECO:0000313" key="1">
    <source>
        <dbReference type="Ensembl" id="ENSSRHP00000039086.1"/>
    </source>
</evidence>
<reference evidence="1" key="2">
    <citation type="submission" date="2025-09" db="UniProtKB">
        <authorList>
            <consortium name="Ensembl"/>
        </authorList>
    </citation>
    <scope>IDENTIFICATION</scope>
</reference>
<protein>
    <submittedName>
        <fullName evidence="1">Uncharacterized protein</fullName>
    </submittedName>
</protein>
<reference evidence="1" key="1">
    <citation type="submission" date="2025-08" db="UniProtKB">
        <authorList>
            <consortium name="Ensembl"/>
        </authorList>
    </citation>
    <scope>IDENTIFICATION</scope>
</reference>
<dbReference type="AlphaFoldDB" id="A0A673IHK2"/>